<dbReference type="InterPro" id="IPR032675">
    <property type="entry name" value="LRR_dom_sf"/>
</dbReference>
<organism evidence="1">
    <name type="scientific">marine metagenome</name>
    <dbReference type="NCBI Taxonomy" id="408172"/>
    <lineage>
        <taxon>unclassified sequences</taxon>
        <taxon>metagenomes</taxon>
        <taxon>ecological metagenomes</taxon>
    </lineage>
</organism>
<sequence>QGIADLTGIEDFSALRNFFCHSNQLTFLNLSNNTNLFEISCGNNQLVSLDVRNGNNQALWYYNSMNNPLLNCVDVDDVAWADYNWVKDIWTSFSNNCSTTELQSNLVLNKKLLKVVDIFGNTINQKRNTFLFQVYNDGTVKKRLILE</sequence>
<protein>
    <submittedName>
        <fullName evidence="1">Uncharacterized protein</fullName>
    </submittedName>
</protein>
<reference evidence="1" key="1">
    <citation type="submission" date="2018-05" db="EMBL/GenBank/DDBJ databases">
        <authorList>
            <person name="Lanie J.A."/>
            <person name="Ng W.-L."/>
            <person name="Kazmierczak K.M."/>
            <person name="Andrzejewski T.M."/>
            <person name="Davidsen T.M."/>
            <person name="Wayne K.J."/>
            <person name="Tettelin H."/>
            <person name="Glass J.I."/>
            <person name="Rusch D."/>
            <person name="Podicherti R."/>
            <person name="Tsui H.-C.T."/>
            <person name="Winkler M.E."/>
        </authorList>
    </citation>
    <scope>NUCLEOTIDE SEQUENCE</scope>
</reference>
<evidence type="ECO:0000313" key="1">
    <source>
        <dbReference type="EMBL" id="SVD86137.1"/>
    </source>
</evidence>
<dbReference type="AlphaFoldDB" id="A0A382YS69"/>
<name>A0A382YS69_9ZZZZ</name>
<proteinExistence type="predicted"/>
<dbReference type="Gene3D" id="3.80.10.10">
    <property type="entry name" value="Ribonuclease Inhibitor"/>
    <property type="match status" value="1"/>
</dbReference>
<dbReference type="EMBL" id="UINC01178142">
    <property type="protein sequence ID" value="SVD86137.1"/>
    <property type="molecule type" value="Genomic_DNA"/>
</dbReference>
<feature type="non-terminal residue" evidence="1">
    <location>
        <position position="1"/>
    </location>
</feature>
<gene>
    <name evidence="1" type="ORF">METZ01_LOCUS438991</name>
</gene>
<accession>A0A382YS69</accession>